<evidence type="ECO:0000256" key="6">
    <source>
        <dbReference type="PIRNR" id="PIRNR018267"/>
    </source>
</evidence>
<dbReference type="InterPro" id="IPR004603">
    <property type="entry name" value="DNA_mismatch_endonuc_vsr"/>
</dbReference>
<keyword evidence="4 6" id="KW-0378">Hydrolase</keyword>
<keyword evidence="8" id="KW-1185">Reference proteome</keyword>
<dbReference type="RefSeq" id="WP_408218059.1">
    <property type="nucleotide sequence ID" value="NZ_JAQQBZ010000030.1"/>
</dbReference>
<comment type="caution">
    <text evidence="7">The sequence shown here is derived from an EMBL/GenBank/DDBJ whole genome shotgun (WGS) entry which is preliminary data.</text>
</comment>
<dbReference type="EC" id="3.1.-.-" evidence="6"/>
<keyword evidence="5 6" id="KW-0234">DNA repair</keyword>
<reference evidence="7 8" key="1">
    <citation type="journal article" date="2024" name="Chem. Sci.">
        <title>Discovery of megapolipeptins by genome mining of a Burkholderiales bacteria collection.</title>
        <authorList>
            <person name="Paulo B.S."/>
            <person name="Recchia M.J.J."/>
            <person name="Lee S."/>
            <person name="Fergusson C.H."/>
            <person name="Romanowski S.B."/>
            <person name="Hernandez A."/>
            <person name="Krull N."/>
            <person name="Liu D.Y."/>
            <person name="Cavanagh H."/>
            <person name="Bos A."/>
            <person name="Gray C.A."/>
            <person name="Murphy B.T."/>
            <person name="Linington R.G."/>
            <person name="Eustaquio A.S."/>
        </authorList>
    </citation>
    <scope>NUCLEOTIDE SEQUENCE [LARGE SCALE GENOMIC DNA]</scope>
    <source>
        <strain evidence="7 8">RL17-335-BIF-A</strain>
    </source>
</reference>
<dbReference type="PIRSF" id="PIRSF018267">
    <property type="entry name" value="VSR_endonuc"/>
    <property type="match status" value="1"/>
</dbReference>
<evidence type="ECO:0000256" key="3">
    <source>
        <dbReference type="ARBA" id="ARBA00022763"/>
    </source>
</evidence>
<dbReference type="GO" id="GO:0004519">
    <property type="term" value="F:endonuclease activity"/>
    <property type="evidence" value="ECO:0007669"/>
    <property type="project" value="UniProtKB-KW"/>
</dbReference>
<evidence type="ECO:0000256" key="5">
    <source>
        <dbReference type="ARBA" id="ARBA00023204"/>
    </source>
</evidence>
<evidence type="ECO:0000256" key="2">
    <source>
        <dbReference type="ARBA" id="ARBA00022759"/>
    </source>
</evidence>
<gene>
    <name evidence="7" type="primary">vsr</name>
    <name evidence="7" type="ORF">PQQ68_30215</name>
</gene>
<accession>A0ABW9DGM0</accession>
<keyword evidence="1 6" id="KW-0540">Nuclease</keyword>
<dbReference type="CDD" id="cd00221">
    <property type="entry name" value="Vsr"/>
    <property type="match status" value="1"/>
</dbReference>
<dbReference type="SUPFAM" id="SSF52980">
    <property type="entry name" value="Restriction endonuclease-like"/>
    <property type="match status" value="1"/>
</dbReference>
<sequence>MRSIDKAARSRVMSSIRSKNTRPELLVRSLLHRMGYRFRIHRSDLPGHPDSVLPRYRQIIFVHGCFWHRHTCPLGKVPKSNVDYWEPKIRRNQERDYIVGQALRELGWKVMVVWECEIRDVEPLCEKLAAVLSGERNRNI</sequence>
<organism evidence="7 8">
    <name type="scientific">Paraburkholderia dilworthii</name>
    <dbReference type="NCBI Taxonomy" id="948106"/>
    <lineage>
        <taxon>Bacteria</taxon>
        <taxon>Pseudomonadati</taxon>
        <taxon>Pseudomonadota</taxon>
        <taxon>Betaproteobacteria</taxon>
        <taxon>Burkholderiales</taxon>
        <taxon>Burkholderiaceae</taxon>
        <taxon>Paraburkholderia</taxon>
    </lineage>
</organism>
<comment type="similarity">
    <text evidence="6">Belongs to the vsr family.</text>
</comment>
<name>A0ABW9DGM0_9BURK</name>
<protein>
    <recommendedName>
        <fullName evidence="6">Very short patch repair endonuclease</fullName>
        <ecNumber evidence="6">3.1.-.-</ecNumber>
    </recommendedName>
</protein>
<dbReference type="InterPro" id="IPR011335">
    <property type="entry name" value="Restrct_endonuc-II-like"/>
</dbReference>
<keyword evidence="2 6" id="KW-0255">Endonuclease</keyword>
<evidence type="ECO:0000313" key="7">
    <source>
        <dbReference type="EMBL" id="MFM0597315.1"/>
    </source>
</evidence>
<dbReference type="EMBL" id="JAQQBZ010000030">
    <property type="protein sequence ID" value="MFM0597315.1"/>
    <property type="molecule type" value="Genomic_DNA"/>
</dbReference>
<proteinExistence type="inferred from homology"/>
<dbReference type="Proteomes" id="UP001629367">
    <property type="component" value="Unassembled WGS sequence"/>
</dbReference>
<comment type="function">
    <text evidence="6">May nick specific sequences that contain T:G mispairs resulting from m5C-deamination.</text>
</comment>
<evidence type="ECO:0000256" key="4">
    <source>
        <dbReference type="ARBA" id="ARBA00022801"/>
    </source>
</evidence>
<dbReference type="Pfam" id="PF03852">
    <property type="entry name" value="Vsr"/>
    <property type="match status" value="1"/>
</dbReference>
<evidence type="ECO:0000313" key="8">
    <source>
        <dbReference type="Proteomes" id="UP001629367"/>
    </source>
</evidence>
<keyword evidence="3 6" id="KW-0227">DNA damage</keyword>
<dbReference type="NCBIfam" id="TIGR00632">
    <property type="entry name" value="vsr"/>
    <property type="match status" value="1"/>
</dbReference>
<evidence type="ECO:0000256" key="1">
    <source>
        <dbReference type="ARBA" id="ARBA00022722"/>
    </source>
</evidence>
<dbReference type="Gene3D" id="3.40.960.10">
    <property type="entry name" value="VSR Endonuclease"/>
    <property type="match status" value="1"/>
</dbReference>